<feature type="compositionally biased region" description="Polar residues" evidence="1">
    <location>
        <begin position="19"/>
        <end position="29"/>
    </location>
</feature>
<dbReference type="AlphaFoldDB" id="A0A5J4J7T7"/>
<name>A0A5J4J7T7_9BACI</name>
<reference evidence="2 3" key="1">
    <citation type="submission" date="2019-09" db="EMBL/GenBank/DDBJ databases">
        <title>Draft genome sequence of Bacillus sp. JC-7.</title>
        <authorList>
            <person name="Tanaka N."/>
            <person name="Shiwa Y."/>
            <person name="Fujita N."/>
            <person name="Tanasupawat S."/>
        </authorList>
    </citation>
    <scope>NUCLEOTIDE SEQUENCE [LARGE SCALE GENOMIC DNA]</scope>
    <source>
        <strain evidence="2 3">JC-7</strain>
    </source>
</reference>
<feature type="region of interest" description="Disordered" evidence="1">
    <location>
        <begin position="1"/>
        <end position="51"/>
    </location>
</feature>
<evidence type="ECO:0000313" key="3">
    <source>
        <dbReference type="Proteomes" id="UP000391919"/>
    </source>
</evidence>
<comment type="caution">
    <text evidence="2">The sequence shown here is derived from an EMBL/GenBank/DDBJ whole genome shotgun (WGS) entry which is preliminary data.</text>
</comment>
<keyword evidence="3" id="KW-1185">Reference proteome</keyword>
<feature type="compositionally biased region" description="Basic and acidic residues" evidence="1">
    <location>
        <begin position="37"/>
        <end position="51"/>
    </location>
</feature>
<accession>A0A5J4J7T7</accession>
<dbReference type="Proteomes" id="UP000391919">
    <property type="component" value="Unassembled WGS sequence"/>
</dbReference>
<proteinExistence type="predicted"/>
<protein>
    <submittedName>
        <fullName evidence="2">Uncharacterized protein</fullName>
    </submittedName>
</protein>
<organism evidence="2 3">
    <name type="scientific">Weizmannia acidilactici</name>
    <dbReference type="NCBI Taxonomy" id="2607726"/>
    <lineage>
        <taxon>Bacteria</taxon>
        <taxon>Bacillati</taxon>
        <taxon>Bacillota</taxon>
        <taxon>Bacilli</taxon>
        <taxon>Bacillales</taxon>
        <taxon>Bacillaceae</taxon>
        <taxon>Heyndrickxia</taxon>
    </lineage>
</organism>
<sequence length="51" mass="5734">MDEDKREPLSQGEMDNPEQYATENESLQTVDPIPIEKGGHDTKDNSSSEKI</sequence>
<evidence type="ECO:0000256" key="1">
    <source>
        <dbReference type="SAM" id="MobiDB-lite"/>
    </source>
</evidence>
<dbReference type="EMBL" id="BKZQ01000032">
    <property type="protein sequence ID" value="GER70962.1"/>
    <property type="molecule type" value="Genomic_DNA"/>
</dbReference>
<dbReference type="RefSeq" id="WP_172967533.1">
    <property type="nucleotide sequence ID" value="NZ_BKZP01000052.1"/>
</dbReference>
<evidence type="ECO:0000313" key="2">
    <source>
        <dbReference type="EMBL" id="GER70962.1"/>
    </source>
</evidence>
<gene>
    <name evidence="2" type="ORF">BpJC7_22650</name>
</gene>